<sequence length="265" mass="29110">MEGKRGEQMDYEFIRVARDQAVGIITLHRPEVLNALNLKLVDELVEALENMDRDDSVRTIVLTGNEKAFAAGADIDEMADETAISMLLKDQFTVWDRIATINKPIIAAVSGYVLGGGCELMMNCDIVIASETTKIGQPEINLGVMPGAGGTQRLTKMVGKVKAMEMLLTGSPISAEEALRYGLVNKVVPVEMYLQEAVTLAKKIAAKPPLAVRLIKKSVLKAIDNPLSEGLAYERNCFYLLFASEDQTEGMRAFVEKRKPKFTGR</sequence>
<dbReference type="EMBL" id="BOQE01000001">
    <property type="protein sequence ID" value="GIM47761.1"/>
    <property type="molecule type" value="Genomic_DNA"/>
</dbReference>
<dbReference type="GO" id="GO:0016836">
    <property type="term" value="F:hydro-lyase activity"/>
    <property type="evidence" value="ECO:0007669"/>
    <property type="project" value="UniProtKB-ARBA"/>
</dbReference>
<dbReference type="FunFam" id="3.90.226.10:FF:000009">
    <property type="entry name" value="Carnitinyl-CoA dehydratase"/>
    <property type="match status" value="1"/>
</dbReference>
<dbReference type="AlphaFoldDB" id="A0AAV4LJ28"/>
<dbReference type="Gene3D" id="1.10.12.10">
    <property type="entry name" value="Lyase 2-enoyl-coa Hydratase, Chain A, domain 2"/>
    <property type="match status" value="1"/>
</dbReference>
<dbReference type="InterPro" id="IPR001753">
    <property type="entry name" value="Enoyl-CoA_hydra/iso"/>
</dbReference>
<evidence type="ECO:0000256" key="3">
    <source>
        <dbReference type="RuleBase" id="RU003707"/>
    </source>
</evidence>
<evidence type="ECO:0000313" key="5">
    <source>
        <dbReference type="Proteomes" id="UP001057291"/>
    </source>
</evidence>
<accession>A0AAV4LJ28</accession>
<evidence type="ECO:0000313" key="4">
    <source>
        <dbReference type="EMBL" id="GIM47761.1"/>
    </source>
</evidence>
<gene>
    <name evidence="4" type="ORF">DNHGIG_33100</name>
</gene>
<dbReference type="PROSITE" id="PS00166">
    <property type="entry name" value="ENOYL_COA_HYDRATASE"/>
    <property type="match status" value="1"/>
</dbReference>
<keyword evidence="2" id="KW-0456">Lyase</keyword>
<dbReference type="InterPro" id="IPR018376">
    <property type="entry name" value="Enoyl-CoA_hyd/isom_CS"/>
</dbReference>
<dbReference type="PANTHER" id="PTHR11941:SF54">
    <property type="entry name" value="ENOYL-COA HYDRATASE, MITOCHONDRIAL"/>
    <property type="match status" value="1"/>
</dbReference>
<dbReference type="SUPFAM" id="SSF52096">
    <property type="entry name" value="ClpP/crotonase"/>
    <property type="match status" value="1"/>
</dbReference>
<dbReference type="InterPro" id="IPR029045">
    <property type="entry name" value="ClpP/crotonase-like_dom_sf"/>
</dbReference>
<keyword evidence="5" id="KW-1185">Reference proteome</keyword>
<protein>
    <submittedName>
        <fullName evidence="4">Enoyl-CoA hydratase</fullName>
    </submittedName>
</protein>
<evidence type="ECO:0000256" key="2">
    <source>
        <dbReference type="ARBA" id="ARBA00023239"/>
    </source>
</evidence>
<comment type="caution">
    <text evidence="4">The sequence shown here is derived from an EMBL/GenBank/DDBJ whole genome shotgun (WGS) entry which is preliminary data.</text>
</comment>
<organism evidence="4 5">
    <name type="scientific">Collibacillus ludicampi</name>
    <dbReference type="NCBI Taxonomy" id="2771369"/>
    <lineage>
        <taxon>Bacteria</taxon>
        <taxon>Bacillati</taxon>
        <taxon>Bacillota</taxon>
        <taxon>Bacilli</taxon>
        <taxon>Bacillales</taxon>
        <taxon>Alicyclobacillaceae</taxon>
        <taxon>Collibacillus</taxon>
    </lineage>
</organism>
<dbReference type="PANTHER" id="PTHR11941">
    <property type="entry name" value="ENOYL-COA HYDRATASE-RELATED"/>
    <property type="match status" value="1"/>
</dbReference>
<proteinExistence type="inferred from homology"/>
<dbReference type="FunFam" id="1.10.12.10:FF:000001">
    <property type="entry name" value="Probable enoyl-CoA hydratase, mitochondrial"/>
    <property type="match status" value="1"/>
</dbReference>
<dbReference type="GO" id="GO:0006635">
    <property type="term" value="P:fatty acid beta-oxidation"/>
    <property type="evidence" value="ECO:0007669"/>
    <property type="project" value="TreeGrafter"/>
</dbReference>
<dbReference type="Proteomes" id="UP001057291">
    <property type="component" value="Unassembled WGS sequence"/>
</dbReference>
<name>A0AAV4LJ28_9BACL</name>
<dbReference type="Gene3D" id="3.90.226.10">
    <property type="entry name" value="2-enoyl-CoA Hydratase, Chain A, domain 1"/>
    <property type="match status" value="1"/>
</dbReference>
<comment type="similarity">
    <text evidence="1 3">Belongs to the enoyl-CoA hydratase/isomerase family.</text>
</comment>
<dbReference type="Pfam" id="PF00378">
    <property type="entry name" value="ECH_1"/>
    <property type="match status" value="1"/>
</dbReference>
<dbReference type="CDD" id="cd06558">
    <property type="entry name" value="crotonase-like"/>
    <property type="match status" value="1"/>
</dbReference>
<reference evidence="4" key="1">
    <citation type="journal article" date="2023" name="Int. J. Syst. Evol. Microbiol.">
        <title>Collibacillus ludicampi gen. nov., sp. nov., a new soil bacterium of the family Alicyclobacillaceae.</title>
        <authorList>
            <person name="Jojima T."/>
            <person name="Ioku Y."/>
            <person name="Fukuta Y."/>
            <person name="Shirasaka N."/>
            <person name="Matsumura Y."/>
            <person name="Mori M."/>
        </authorList>
    </citation>
    <scope>NUCLEOTIDE SEQUENCE</scope>
    <source>
        <strain evidence="4">TP075</strain>
    </source>
</reference>
<dbReference type="InterPro" id="IPR014748">
    <property type="entry name" value="Enoyl-CoA_hydra_C"/>
</dbReference>
<evidence type="ECO:0000256" key="1">
    <source>
        <dbReference type="ARBA" id="ARBA00005254"/>
    </source>
</evidence>